<dbReference type="PANTHER" id="PTHR45528:SF1">
    <property type="entry name" value="SENSOR HISTIDINE KINASE CPXA"/>
    <property type="match status" value="1"/>
</dbReference>
<dbReference type="SMART" id="SM00387">
    <property type="entry name" value="HATPase_c"/>
    <property type="match status" value="1"/>
</dbReference>
<dbReference type="CDD" id="cd00082">
    <property type="entry name" value="HisKA"/>
    <property type="match status" value="1"/>
</dbReference>
<dbReference type="Pfam" id="PF00512">
    <property type="entry name" value="HisKA"/>
    <property type="match status" value="1"/>
</dbReference>
<dbReference type="InterPro" id="IPR004358">
    <property type="entry name" value="Sig_transdc_His_kin-like_C"/>
</dbReference>
<dbReference type="SUPFAM" id="SSF55874">
    <property type="entry name" value="ATPase domain of HSP90 chaperone/DNA topoisomerase II/histidine kinase"/>
    <property type="match status" value="1"/>
</dbReference>
<keyword evidence="6" id="KW-0808">Transferase</keyword>
<keyword evidence="9 17" id="KW-0418">Kinase</keyword>
<keyword evidence="5" id="KW-0597">Phosphoprotein</keyword>
<dbReference type="SMART" id="SM00388">
    <property type="entry name" value="HisKA"/>
    <property type="match status" value="1"/>
</dbReference>
<dbReference type="CDD" id="cd00075">
    <property type="entry name" value="HATPase"/>
    <property type="match status" value="1"/>
</dbReference>
<evidence type="ECO:0000256" key="8">
    <source>
        <dbReference type="ARBA" id="ARBA00022741"/>
    </source>
</evidence>
<evidence type="ECO:0000313" key="17">
    <source>
        <dbReference type="EMBL" id="MFD2615453.1"/>
    </source>
</evidence>
<gene>
    <name evidence="17" type="ORF">ACFSUF_23900</name>
</gene>
<evidence type="ECO:0000259" key="15">
    <source>
        <dbReference type="PROSITE" id="PS50109"/>
    </source>
</evidence>
<evidence type="ECO:0000256" key="13">
    <source>
        <dbReference type="ARBA" id="ARBA00023136"/>
    </source>
</evidence>
<dbReference type="GO" id="GO:0016301">
    <property type="term" value="F:kinase activity"/>
    <property type="evidence" value="ECO:0007669"/>
    <property type="project" value="UniProtKB-KW"/>
</dbReference>
<dbReference type="Pfam" id="PF02518">
    <property type="entry name" value="HATPase_c"/>
    <property type="match status" value="1"/>
</dbReference>
<evidence type="ECO:0000256" key="12">
    <source>
        <dbReference type="ARBA" id="ARBA00023012"/>
    </source>
</evidence>
<reference evidence="18" key="1">
    <citation type="journal article" date="2019" name="Int. J. Syst. Evol. Microbiol.">
        <title>The Global Catalogue of Microorganisms (GCM) 10K type strain sequencing project: providing services to taxonomists for standard genome sequencing and annotation.</title>
        <authorList>
            <consortium name="The Broad Institute Genomics Platform"/>
            <consortium name="The Broad Institute Genome Sequencing Center for Infectious Disease"/>
            <person name="Wu L."/>
            <person name="Ma J."/>
        </authorList>
    </citation>
    <scope>NUCLEOTIDE SEQUENCE [LARGE SCALE GENOMIC DNA]</scope>
    <source>
        <strain evidence="18">KCTC 3950</strain>
    </source>
</reference>
<accession>A0ABW5PL47</accession>
<feature type="domain" description="Histidine kinase" evidence="15">
    <location>
        <begin position="270"/>
        <end position="494"/>
    </location>
</feature>
<dbReference type="PROSITE" id="PS50885">
    <property type="entry name" value="HAMP"/>
    <property type="match status" value="1"/>
</dbReference>
<dbReference type="InterPro" id="IPR003660">
    <property type="entry name" value="HAMP_dom"/>
</dbReference>
<dbReference type="Gene3D" id="3.30.565.10">
    <property type="entry name" value="Histidine kinase-like ATPase, C-terminal domain"/>
    <property type="match status" value="1"/>
</dbReference>
<evidence type="ECO:0000256" key="3">
    <source>
        <dbReference type="ARBA" id="ARBA00012438"/>
    </source>
</evidence>
<dbReference type="EMBL" id="JBHUME010000019">
    <property type="protein sequence ID" value="MFD2615453.1"/>
    <property type="molecule type" value="Genomic_DNA"/>
</dbReference>
<feature type="domain" description="HAMP" evidence="16">
    <location>
        <begin position="189"/>
        <end position="241"/>
    </location>
</feature>
<evidence type="ECO:0000256" key="5">
    <source>
        <dbReference type="ARBA" id="ARBA00022553"/>
    </source>
</evidence>
<evidence type="ECO:0000256" key="14">
    <source>
        <dbReference type="SAM" id="Phobius"/>
    </source>
</evidence>
<dbReference type="RefSeq" id="WP_377607348.1">
    <property type="nucleotide sequence ID" value="NZ_JBHUME010000019.1"/>
</dbReference>
<sequence>MKISIKLKFIAFLAALLVTALGVLSFLVLKGIKQDQLSQMEATLQRQTEFANLQVNQAFYTGETRDAQKFLTARGQELARTIGTYSGLPVILYHLTGKEAGNSVPFTSRPDTSALLPYALKNKSVYQTEGAQVYYLAPVMVAGEQAGVVEFHYSLASQRNFYFRIRNLLLTIGAAVLVASFVFGYLYFSRFAKSVVKLKGAAVSIQQGRYIAEPPMRSRDELGDLSQGIYYMSREIQRNITGMQEEQHKLQLAVAKLQALEQQQKQFIGNISHEFKTPLTSIKAYVDLMGMYKDDPKLVDEGVLNIGKEAERLHEMVDKALHLTALEKYDFEEQAEAVELRELLTDIAGRMNGKVEKFGLRLELGLQPVVVWADKESLMHIFVNLLDNAIKYNKPGGVIRIDSRPEGDWATVDVRNTGPGIPPASREKIFEPFYTVNKDRSRQSGGTGLGLSIVKQLIGKQNGSIELLQTEPGPDSGDMAGPWTTFRIKLHLQE</sequence>
<dbReference type="Gene3D" id="6.10.340.10">
    <property type="match status" value="1"/>
</dbReference>
<evidence type="ECO:0000256" key="4">
    <source>
        <dbReference type="ARBA" id="ARBA00022475"/>
    </source>
</evidence>
<dbReference type="SUPFAM" id="SSF47384">
    <property type="entry name" value="Homodimeric domain of signal transducing histidine kinase"/>
    <property type="match status" value="1"/>
</dbReference>
<evidence type="ECO:0000259" key="16">
    <source>
        <dbReference type="PROSITE" id="PS50885"/>
    </source>
</evidence>
<keyword evidence="8" id="KW-0547">Nucleotide-binding</keyword>
<dbReference type="InterPro" id="IPR003594">
    <property type="entry name" value="HATPase_dom"/>
</dbReference>
<keyword evidence="18" id="KW-1185">Reference proteome</keyword>
<keyword evidence="11 14" id="KW-1133">Transmembrane helix</keyword>
<evidence type="ECO:0000256" key="2">
    <source>
        <dbReference type="ARBA" id="ARBA00004651"/>
    </source>
</evidence>
<evidence type="ECO:0000256" key="1">
    <source>
        <dbReference type="ARBA" id="ARBA00000085"/>
    </source>
</evidence>
<evidence type="ECO:0000256" key="9">
    <source>
        <dbReference type="ARBA" id="ARBA00022777"/>
    </source>
</evidence>
<keyword evidence="10" id="KW-0067">ATP-binding</keyword>
<dbReference type="InterPro" id="IPR003661">
    <property type="entry name" value="HisK_dim/P_dom"/>
</dbReference>
<keyword evidence="4" id="KW-1003">Cell membrane</keyword>
<evidence type="ECO:0000256" key="6">
    <source>
        <dbReference type="ARBA" id="ARBA00022679"/>
    </source>
</evidence>
<dbReference type="CDD" id="cd06225">
    <property type="entry name" value="HAMP"/>
    <property type="match status" value="1"/>
</dbReference>
<dbReference type="PRINTS" id="PR00344">
    <property type="entry name" value="BCTRLSENSOR"/>
</dbReference>
<dbReference type="EC" id="2.7.13.3" evidence="3"/>
<keyword evidence="12" id="KW-0902">Two-component regulatory system</keyword>
<comment type="caution">
    <text evidence="17">The sequence shown here is derived from an EMBL/GenBank/DDBJ whole genome shotgun (WGS) entry which is preliminary data.</text>
</comment>
<dbReference type="InterPro" id="IPR050398">
    <property type="entry name" value="HssS/ArlS-like"/>
</dbReference>
<dbReference type="InterPro" id="IPR005467">
    <property type="entry name" value="His_kinase_dom"/>
</dbReference>
<evidence type="ECO:0000256" key="11">
    <source>
        <dbReference type="ARBA" id="ARBA00022989"/>
    </source>
</evidence>
<protein>
    <recommendedName>
        <fullName evidence="3">histidine kinase</fullName>
        <ecNumber evidence="3">2.7.13.3</ecNumber>
    </recommendedName>
</protein>
<dbReference type="InterPro" id="IPR036097">
    <property type="entry name" value="HisK_dim/P_sf"/>
</dbReference>
<dbReference type="Proteomes" id="UP001597541">
    <property type="component" value="Unassembled WGS sequence"/>
</dbReference>
<keyword evidence="7 14" id="KW-0812">Transmembrane</keyword>
<comment type="catalytic activity">
    <reaction evidence="1">
        <text>ATP + protein L-histidine = ADP + protein N-phospho-L-histidine.</text>
        <dbReference type="EC" id="2.7.13.3"/>
    </reaction>
</comment>
<organism evidence="17 18">
    <name type="scientific">Paenibacillus gansuensis</name>
    <dbReference type="NCBI Taxonomy" id="306542"/>
    <lineage>
        <taxon>Bacteria</taxon>
        <taxon>Bacillati</taxon>
        <taxon>Bacillota</taxon>
        <taxon>Bacilli</taxon>
        <taxon>Bacillales</taxon>
        <taxon>Paenibacillaceae</taxon>
        <taxon>Paenibacillus</taxon>
    </lineage>
</organism>
<evidence type="ECO:0000256" key="10">
    <source>
        <dbReference type="ARBA" id="ARBA00022840"/>
    </source>
</evidence>
<evidence type="ECO:0000313" key="18">
    <source>
        <dbReference type="Proteomes" id="UP001597541"/>
    </source>
</evidence>
<evidence type="ECO:0000256" key="7">
    <source>
        <dbReference type="ARBA" id="ARBA00022692"/>
    </source>
</evidence>
<comment type="subcellular location">
    <subcellularLocation>
        <location evidence="2">Cell membrane</location>
        <topology evidence="2">Multi-pass membrane protein</topology>
    </subcellularLocation>
</comment>
<feature type="transmembrane region" description="Helical" evidence="14">
    <location>
        <begin position="168"/>
        <end position="188"/>
    </location>
</feature>
<dbReference type="InterPro" id="IPR036890">
    <property type="entry name" value="HATPase_C_sf"/>
</dbReference>
<dbReference type="PROSITE" id="PS50109">
    <property type="entry name" value="HIS_KIN"/>
    <property type="match status" value="1"/>
</dbReference>
<proteinExistence type="predicted"/>
<keyword evidence="13 14" id="KW-0472">Membrane</keyword>
<dbReference type="PANTHER" id="PTHR45528">
    <property type="entry name" value="SENSOR HISTIDINE KINASE CPXA"/>
    <property type="match status" value="1"/>
</dbReference>
<name>A0ABW5PL47_9BACL</name>
<dbReference type="Gene3D" id="1.10.287.130">
    <property type="match status" value="1"/>
</dbReference>